<comment type="subunit">
    <text evidence="6">Part of the 50S ribosomal subunit. Contacts protein L29, and trigger factor when it is bound to the ribosome.</text>
</comment>
<reference evidence="9" key="1">
    <citation type="journal article" date="2014" name="Sci. Data">
        <title>Genomes of diverse isolates of the marine cyanobacterium Prochlorococcus.</title>
        <authorList>
            <person name="Biller S."/>
            <person name="Berube P."/>
            <person name="Thompson J."/>
            <person name="Kelly L."/>
            <person name="Roggensack S."/>
            <person name="Awad L."/>
            <person name="Roache-Johnson K."/>
            <person name="Ding H."/>
            <person name="Giovannoni S.J."/>
            <person name="Moore L.R."/>
            <person name="Chisholm S.W."/>
        </authorList>
    </citation>
    <scope>NUCLEOTIDE SEQUENCE [LARGE SCALE GENOMIC DNA]</scope>
    <source>
        <strain evidence="9">PAC1</strain>
    </source>
</reference>
<comment type="caution">
    <text evidence="8">The sequence shown here is derived from an EMBL/GenBank/DDBJ whole genome shotgun (WGS) entry which is preliminary data.</text>
</comment>
<gene>
    <name evidence="6" type="primary">rplW</name>
    <name evidence="6" type="synonym">rpl23</name>
    <name evidence="8" type="ORF">EV03_0323</name>
</gene>
<dbReference type="FunFam" id="3.30.70.330:FF:000001">
    <property type="entry name" value="50S ribosomal protein L23"/>
    <property type="match status" value="1"/>
</dbReference>
<dbReference type="HAMAP" id="MF_01369_B">
    <property type="entry name" value="Ribosomal_uL23_B"/>
    <property type="match status" value="1"/>
</dbReference>
<comment type="similarity">
    <text evidence="1 6 7">Belongs to the universal ribosomal protein uL23 family.</text>
</comment>
<name>A0A0A2CBR5_PROMR</name>
<dbReference type="EMBL" id="JNAX01000004">
    <property type="protein sequence ID" value="KGG22004.1"/>
    <property type="molecule type" value="Genomic_DNA"/>
</dbReference>
<dbReference type="NCBIfam" id="NF004365">
    <property type="entry name" value="PRK05738.3-1"/>
    <property type="match status" value="1"/>
</dbReference>
<keyword evidence="4 6" id="KW-0689">Ribosomal protein</keyword>
<dbReference type="PROSITE" id="PS00050">
    <property type="entry name" value="RIBOSOMAL_L23"/>
    <property type="match status" value="1"/>
</dbReference>
<dbReference type="SUPFAM" id="SSF54189">
    <property type="entry name" value="Ribosomal proteins S24e, L23 and L15e"/>
    <property type="match status" value="1"/>
</dbReference>
<dbReference type="InterPro" id="IPR001014">
    <property type="entry name" value="Ribosomal_uL23_CS"/>
</dbReference>
<dbReference type="AlphaFoldDB" id="A0A0A2CBR5"/>
<keyword evidence="2 6" id="KW-0699">rRNA-binding</keyword>
<dbReference type="Pfam" id="PF00276">
    <property type="entry name" value="Ribosomal_L23"/>
    <property type="match status" value="1"/>
</dbReference>
<dbReference type="GO" id="GO:0005840">
    <property type="term" value="C:ribosome"/>
    <property type="evidence" value="ECO:0007669"/>
    <property type="project" value="UniProtKB-KW"/>
</dbReference>
<evidence type="ECO:0000313" key="8">
    <source>
        <dbReference type="EMBL" id="KGG22004.1"/>
    </source>
</evidence>
<dbReference type="Proteomes" id="UP000030392">
    <property type="component" value="Unassembled WGS sequence"/>
</dbReference>
<organism evidence="8 9">
    <name type="scientific">Prochlorococcus marinus str. PAC1</name>
    <dbReference type="NCBI Taxonomy" id="59924"/>
    <lineage>
        <taxon>Bacteria</taxon>
        <taxon>Bacillati</taxon>
        <taxon>Cyanobacteriota</taxon>
        <taxon>Cyanophyceae</taxon>
        <taxon>Synechococcales</taxon>
        <taxon>Prochlorococcaceae</taxon>
        <taxon>Prochlorococcus</taxon>
    </lineage>
</organism>
<accession>A0A0A2CBR5</accession>
<keyword evidence="3 6" id="KW-0694">RNA-binding</keyword>
<dbReference type="GO" id="GO:0003735">
    <property type="term" value="F:structural constituent of ribosome"/>
    <property type="evidence" value="ECO:0007669"/>
    <property type="project" value="InterPro"/>
</dbReference>
<evidence type="ECO:0000256" key="5">
    <source>
        <dbReference type="ARBA" id="ARBA00023274"/>
    </source>
</evidence>
<dbReference type="NCBIfam" id="NF004359">
    <property type="entry name" value="PRK05738.1-3"/>
    <property type="match status" value="1"/>
</dbReference>
<evidence type="ECO:0000256" key="4">
    <source>
        <dbReference type="ARBA" id="ARBA00022980"/>
    </source>
</evidence>
<evidence type="ECO:0000256" key="7">
    <source>
        <dbReference type="RuleBase" id="RU003934"/>
    </source>
</evidence>
<dbReference type="InterPro" id="IPR012677">
    <property type="entry name" value="Nucleotide-bd_a/b_plait_sf"/>
</dbReference>
<dbReference type="GO" id="GO:0006412">
    <property type="term" value="P:translation"/>
    <property type="evidence" value="ECO:0007669"/>
    <property type="project" value="UniProtKB-UniRule"/>
</dbReference>
<evidence type="ECO:0000256" key="2">
    <source>
        <dbReference type="ARBA" id="ARBA00022730"/>
    </source>
</evidence>
<dbReference type="GO" id="GO:1990904">
    <property type="term" value="C:ribonucleoprotein complex"/>
    <property type="evidence" value="ECO:0007669"/>
    <property type="project" value="UniProtKB-KW"/>
</dbReference>
<dbReference type="InterPro" id="IPR013025">
    <property type="entry name" value="Ribosomal_uL23-like"/>
</dbReference>
<evidence type="ECO:0000256" key="1">
    <source>
        <dbReference type="ARBA" id="ARBA00006700"/>
    </source>
</evidence>
<dbReference type="NCBIfam" id="NF004363">
    <property type="entry name" value="PRK05738.2-4"/>
    <property type="match status" value="1"/>
</dbReference>
<evidence type="ECO:0000256" key="6">
    <source>
        <dbReference type="HAMAP-Rule" id="MF_01369"/>
    </source>
</evidence>
<protein>
    <recommendedName>
        <fullName evidence="6">Large ribosomal subunit protein uL23</fullName>
    </recommendedName>
</protein>
<evidence type="ECO:0000313" key="9">
    <source>
        <dbReference type="Proteomes" id="UP000030392"/>
    </source>
</evidence>
<sequence>MVMTKFFEKRLTDVIKRPLITEKATKALDLNQYTFEVDPRAAKPDIKAAVEKMFDVKVLGISTMNPPRKSRRVGRFSGKRPQVKKAVVRLAEGNSIQLFPESEEA</sequence>
<proteinExistence type="inferred from homology"/>
<dbReference type="Gene3D" id="3.30.70.330">
    <property type="match status" value="1"/>
</dbReference>
<comment type="function">
    <text evidence="6">One of the early assembly proteins it binds 23S rRNA. One of the proteins that surrounds the polypeptide exit tunnel on the outside of the ribosome. Forms the main docking site for trigger factor binding to the ribosome.</text>
</comment>
<dbReference type="NCBIfam" id="NF004368">
    <property type="entry name" value="PRK05738.3-4"/>
    <property type="match status" value="1"/>
</dbReference>
<dbReference type="InterPro" id="IPR012678">
    <property type="entry name" value="Ribosomal_uL23/eL15/eS24_sf"/>
</dbReference>
<dbReference type="PANTHER" id="PTHR11620">
    <property type="entry name" value="60S RIBOSOMAL PROTEIN L23A"/>
    <property type="match status" value="1"/>
</dbReference>
<dbReference type="NCBIfam" id="NF004366">
    <property type="entry name" value="PRK05738.3-2"/>
    <property type="match status" value="1"/>
</dbReference>
<dbReference type="GO" id="GO:0019843">
    <property type="term" value="F:rRNA binding"/>
    <property type="evidence" value="ECO:0007669"/>
    <property type="project" value="UniProtKB-UniRule"/>
</dbReference>
<evidence type="ECO:0000256" key="3">
    <source>
        <dbReference type="ARBA" id="ARBA00022884"/>
    </source>
</evidence>
<keyword evidence="5 6" id="KW-0687">Ribonucleoprotein</keyword>